<comment type="caution">
    <text evidence="12">The sequence shown here is derived from an EMBL/GenBank/DDBJ whole genome shotgun (WGS) entry which is preliminary data.</text>
</comment>
<dbReference type="EMBL" id="JADQDM010000002">
    <property type="protein sequence ID" value="MBF9220603.1"/>
    <property type="molecule type" value="Genomic_DNA"/>
</dbReference>
<proteinExistence type="inferred from homology"/>
<sequence>MAAADLAPAASRVTPSPTPPGAPSPPNALFPVFLRLEHFRVLLAGGGTAALDMLTAILRHSPGAAVAVVAPQLLPAFSPMAAQHPGVQLHARPYSDDDLTGAAVVFIATDDPALNRRIKAAAAARHLLATVADAPEECDFYLAPAAPPANVEAAVSGPGAGPNVGQRLRTALAAPLTVELAYRPAPESPDTAYWRRMATGALATFALFILVNILSYYFTLGQVTTLLKSSGTFYKFIAVGFVAQLIDGLLGMGYGVVSAISLMSLGLSPVSVSASIHTAEMFASGASGYQHYRFGNVNKKLFRVLLLPGVAGSVGGALLLSYYGEQHAGWIKSILAVYLFILGLRIISKAVLRQRDKRRKVKNAGWLAGAGGFLDSFGGGGWGPLVTSTLITNGRTPRYVIGTVSLVEFFVTFASAFTFFALKGLSHWQIVAGLIVGGVAAAPIAARLAGRIPTRWMFLGVGLMVIVWSLWALRKLFLS</sequence>
<feature type="region of interest" description="Disordered" evidence="11">
    <location>
        <begin position="1"/>
        <end position="24"/>
    </location>
</feature>
<evidence type="ECO:0000256" key="10">
    <source>
        <dbReference type="RuleBase" id="RU363041"/>
    </source>
</evidence>
<evidence type="ECO:0000256" key="3">
    <source>
        <dbReference type="ARBA" id="ARBA00022692"/>
    </source>
</evidence>
<protein>
    <recommendedName>
        <fullName evidence="10">Probable membrane transporter protein</fullName>
    </recommendedName>
</protein>
<accession>A0ABS0I1I6</accession>
<dbReference type="InterPro" id="IPR036291">
    <property type="entry name" value="NAD(P)-bd_dom_sf"/>
</dbReference>
<dbReference type="Gene3D" id="3.40.50.720">
    <property type="entry name" value="NAD(P)-binding Rossmann-like Domain"/>
    <property type="match status" value="1"/>
</dbReference>
<feature type="transmembrane region" description="Helical" evidence="10">
    <location>
        <begin position="456"/>
        <end position="473"/>
    </location>
</feature>
<name>A0ABS0I1I6_9BACT</name>
<feature type="transmembrane region" description="Helical" evidence="10">
    <location>
        <begin position="233"/>
        <end position="257"/>
    </location>
</feature>
<feature type="transmembrane region" description="Helical" evidence="10">
    <location>
        <begin position="301"/>
        <end position="324"/>
    </location>
</feature>
<organism evidence="12 13">
    <name type="scientific">Hymenobacter ruricola</name>
    <dbReference type="NCBI Taxonomy" id="2791023"/>
    <lineage>
        <taxon>Bacteria</taxon>
        <taxon>Pseudomonadati</taxon>
        <taxon>Bacteroidota</taxon>
        <taxon>Cytophagia</taxon>
        <taxon>Cytophagales</taxon>
        <taxon>Hymenobacteraceae</taxon>
        <taxon>Hymenobacter</taxon>
    </lineage>
</organism>
<keyword evidence="3 10" id="KW-0812">Transmembrane</keyword>
<evidence type="ECO:0000256" key="5">
    <source>
        <dbReference type="ARBA" id="ARBA00023002"/>
    </source>
</evidence>
<feature type="transmembrane region" description="Helical" evidence="10">
    <location>
        <begin position="330"/>
        <end position="352"/>
    </location>
</feature>
<dbReference type="SUPFAM" id="SSF51735">
    <property type="entry name" value="NAD(P)-binding Rossmann-fold domains"/>
    <property type="match status" value="1"/>
</dbReference>
<evidence type="ECO:0000313" key="12">
    <source>
        <dbReference type="EMBL" id="MBF9220603.1"/>
    </source>
</evidence>
<evidence type="ECO:0000256" key="8">
    <source>
        <dbReference type="ARBA" id="ARBA00023244"/>
    </source>
</evidence>
<evidence type="ECO:0000256" key="2">
    <source>
        <dbReference type="ARBA" id="ARBA00005010"/>
    </source>
</evidence>
<keyword evidence="5" id="KW-0560">Oxidoreductase</keyword>
<evidence type="ECO:0000256" key="9">
    <source>
        <dbReference type="ARBA" id="ARBA00047561"/>
    </source>
</evidence>
<feature type="transmembrane region" description="Helical" evidence="10">
    <location>
        <begin position="428"/>
        <end position="449"/>
    </location>
</feature>
<feature type="transmembrane region" description="Helical" evidence="10">
    <location>
        <begin position="198"/>
        <end position="218"/>
    </location>
</feature>
<keyword evidence="8" id="KW-0627">Porphyrin biosynthesis</keyword>
<keyword evidence="6" id="KW-0520">NAD</keyword>
<feature type="transmembrane region" description="Helical" evidence="10">
    <location>
        <begin position="399"/>
        <end position="422"/>
    </location>
</feature>
<dbReference type="InterPro" id="IPR006367">
    <property type="entry name" value="Sirohaem_synthase_N"/>
</dbReference>
<dbReference type="InterPro" id="IPR002781">
    <property type="entry name" value="TM_pro_TauE-like"/>
</dbReference>
<comment type="subcellular location">
    <subcellularLocation>
        <location evidence="10">Cell membrane</location>
        <topology evidence="10">Multi-pass membrane protein</topology>
    </subcellularLocation>
    <subcellularLocation>
        <location evidence="1">Membrane</location>
        <topology evidence="1">Multi-pass membrane protein</topology>
    </subcellularLocation>
</comment>
<dbReference type="Pfam" id="PF13241">
    <property type="entry name" value="NAD_binding_7"/>
    <property type="match status" value="1"/>
</dbReference>
<keyword evidence="7 10" id="KW-0472">Membrane</keyword>
<keyword evidence="4 10" id="KW-1133">Transmembrane helix</keyword>
<dbReference type="InterPro" id="IPR051598">
    <property type="entry name" value="TSUP/Inactive_protease-like"/>
</dbReference>
<evidence type="ECO:0000256" key="7">
    <source>
        <dbReference type="ARBA" id="ARBA00023136"/>
    </source>
</evidence>
<evidence type="ECO:0000256" key="11">
    <source>
        <dbReference type="SAM" id="MobiDB-lite"/>
    </source>
</evidence>
<dbReference type="Pfam" id="PF01925">
    <property type="entry name" value="TauE"/>
    <property type="match status" value="1"/>
</dbReference>
<dbReference type="Proteomes" id="UP000618931">
    <property type="component" value="Unassembled WGS sequence"/>
</dbReference>
<evidence type="ECO:0000256" key="4">
    <source>
        <dbReference type="ARBA" id="ARBA00022989"/>
    </source>
</evidence>
<evidence type="ECO:0000256" key="6">
    <source>
        <dbReference type="ARBA" id="ARBA00023027"/>
    </source>
</evidence>
<comment type="similarity">
    <text evidence="10">Belongs to the 4-toluene sulfonate uptake permease (TSUP) (TC 2.A.102) family.</text>
</comment>
<keyword evidence="13" id="KW-1185">Reference proteome</keyword>
<comment type="catalytic activity">
    <reaction evidence="9">
        <text>precorrin-2 + NAD(+) = sirohydrochlorin + NADH + 2 H(+)</text>
        <dbReference type="Rhea" id="RHEA:15613"/>
        <dbReference type="ChEBI" id="CHEBI:15378"/>
        <dbReference type="ChEBI" id="CHEBI:57540"/>
        <dbReference type="ChEBI" id="CHEBI:57945"/>
        <dbReference type="ChEBI" id="CHEBI:58351"/>
        <dbReference type="ChEBI" id="CHEBI:58827"/>
        <dbReference type="EC" id="1.3.1.76"/>
    </reaction>
</comment>
<gene>
    <name evidence="12" type="ORF">I2H31_05755</name>
</gene>
<dbReference type="NCBIfam" id="TIGR01470">
    <property type="entry name" value="cysG_Nterm"/>
    <property type="match status" value="1"/>
</dbReference>
<evidence type="ECO:0000313" key="13">
    <source>
        <dbReference type="Proteomes" id="UP000618931"/>
    </source>
</evidence>
<dbReference type="PANTHER" id="PTHR43701">
    <property type="entry name" value="MEMBRANE TRANSPORTER PROTEIN MJ0441-RELATED"/>
    <property type="match status" value="1"/>
</dbReference>
<keyword evidence="10" id="KW-1003">Cell membrane</keyword>
<dbReference type="PANTHER" id="PTHR43701:SF12">
    <property type="entry name" value="MEMBRANE TRANSPORTER PROTEIN YTNM-RELATED"/>
    <property type="match status" value="1"/>
</dbReference>
<evidence type="ECO:0000256" key="1">
    <source>
        <dbReference type="ARBA" id="ARBA00004141"/>
    </source>
</evidence>
<reference evidence="12 13" key="1">
    <citation type="submission" date="2020-11" db="EMBL/GenBank/DDBJ databases">
        <authorList>
            <person name="Kim M.K."/>
        </authorList>
    </citation>
    <scope>NUCLEOTIDE SEQUENCE [LARGE SCALE GENOMIC DNA]</scope>
    <source>
        <strain evidence="12 13">BT662</strain>
    </source>
</reference>
<comment type="pathway">
    <text evidence="2">Porphyrin-containing compound metabolism; siroheme biosynthesis; sirohydrochlorin from precorrin-2: step 1/1.</text>
</comment>